<dbReference type="Pfam" id="PF01195">
    <property type="entry name" value="Pept_tRNA_hydro"/>
    <property type="match status" value="1"/>
</dbReference>
<dbReference type="InterPro" id="IPR036416">
    <property type="entry name" value="Pept_tRNA_hydro_sf"/>
</dbReference>
<keyword evidence="11" id="KW-1185">Reference proteome</keyword>
<evidence type="ECO:0000256" key="6">
    <source>
        <dbReference type="ARBA" id="ARBA00050038"/>
    </source>
</evidence>
<sequence length="191" mass="20601">MLVRLIVGLGNPGPKYAGTRHNAGFWFVERVAERLGVDLRAERKFHGAIGRYRDAGLDLHLLCPDTYMNHSGRAVAALARFHRTPPEAILVAHDEIDLPTGVVRLKRGGGHGGHNGLRDIIPALGSRDFARLRIGVGHPGSSDQVIAYVLHAPGRAERTAIDSAIDAAAAQAPALAAGDWDRAQQQLHTRE</sequence>
<feature type="active site" description="Proton acceptor" evidence="7">
    <location>
        <position position="21"/>
    </location>
</feature>
<evidence type="ECO:0000313" key="11">
    <source>
        <dbReference type="Proteomes" id="UP001556636"/>
    </source>
</evidence>
<accession>A0ABV3RVX5</accession>
<evidence type="ECO:0000256" key="1">
    <source>
        <dbReference type="ARBA" id="ARBA00013260"/>
    </source>
</evidence>
<dbReference type="PANTHER" id="PTHR17224">
    <property type="entry name" value="PEPTIDYL-TRNA HYDROLASE"/>
    <property type="match status" value="1"/>
</dbReference>
<comment type="subunit">
    <text evidence="7">Monomer.</text>
</comment>
<dbReference type="NCBIfam" id="TIGR00447">
    <property type="entry name" value="pth"/>
    <property type="match status" value="1"/>
</dbReference>
<dbReference type="EC" id="3.1.1.29" evidence="1 7"/>
<evidence type="ECO:0000256" key="9">
    <source>
        <dbReference type="RuleBase" id="RU004320"/>
    </source>
</evidence>
<dbReference type="CDD" id="cd00462">
    <property type="entry name" value="PTH"/>
    <property type="match status" value="1"/>
</dbReference>
<evidence type="ECO:0000256" key="3">
    <source>
        <dbReference type="ARBA" id="ARBA00022801"/>
    </source>
</evidence>
<dbReference type="HAMAP" id="MF_00083">
    <property type="entry name" value="Pept_tRNA_hydro_bact"/>
    <property type="match status" value="1"/>
</dbReference>
<comment type="subcellular location">
    <subcellularLocation>
        <location evidence="7">Cytoplasm</location>
    </subcellularLocation>
</comment>
<gene>
    <name evidence="7 10" type="primary">pth</name>
    <name evidence="10" type="ORF">V6X51_01105</name>
</gene>
<feature type="site" description="Stabilizes the basic form of H active site to accept a proton" evidence="7">
    <location>
        <position position="94"/>
    </location>
</feature>
<feature type="binding site" evidence="7">
    <location>
        <position position="69"/>
    </location>
    <ligand>
        <name>tRNA</name>
        <dbReference type="ChEBI" id="CHEBI:17843"/>
    </ligand>
</feature>
<keyword evidence="4 7" id="KW-0694">RNA-binding</keyword>
<evidence type="ECO:0000256" key="4">
    <source>
        <dbReference type="ARBA" id="ARBA00022884"/>
    </source>
</evidence>
<feature type="binding site" evidence="7">
    <location>
        <position position="67"/>
    </location>
    <ligand>
        <name>tRNA</name>
        <dbReference type="ChEBI" id="CHEBI:17843"/>
    </ligand>
</feature>
<dbReference type="RefSeq" id="WP_367951329.1">
    <property type="nucleotide sequence ID" value="NZ_JBAKFG010000001.1"/>
</dbReference>
<dbReference type="Proteomes" id="UP001556636">
    <property type="component" value="Unassembled WGS sequence"/>
</dbReference>
<dbReference type="InterPro" id="IPR018171">
    <property type="entry name" value="Pept_tRNA_hydro_CS"/>
</dbReference>
<keyword evidence="7" id="KW-0963">Cytoplasm</keyword>
<dbReference type="PROSITE" id="PS01195">
    <property type="entry name" value="PEPT_TRNA_HYDROL_1"/>
    <property type="match status" value="1"/>
</dbReference>
<name>A0ABV3RVX5_9GAMM</name>
<comment type="catalytic activity">
    <reaction evidence="7 8">
        <text>an N-acyl-L-alpha-aminoacyl-tRNA + H2O = an N-acyl-L-amino acid + a tRNA + H(+)</text>
        <dbReference type="Rhea" id="RHEA:54448"/>
        <dbReference type="Rhea" id="RHEA-COMP:10123"/>
        <dbReference type="Rhea" id="RHEA-COMP:13883"/>
        <dbReference type="ChEBI" id="CHEBI:15377"/>
        <dbReference type="ChEBI" id="CHEBI:15378"/>
        <dbReference type="ChEBI" id="CHEBI:59874"/>
        <dbReference type="ChEBI" id="CHEBI:78442"/>
        <dbReference type="ChEBI" id="CHEBI:138191"/>
        <dbReference type="EC" id="3.1.1.29"/>
    </reaction>
</comment>
<dbReference type="Gene3D" id="3.40.50.1470">
    <property type="entry name" value="Peptidyl-tRNA hydrolase"/>
    <property type="match status" value="1"/>
</dbReference>
<keyword evidence="3 7" id="KW-0378">Hydrolase</keyword>
<evidence type="ECO:0000256" key="7">
    <source>
        <dbReference type="HAMAP-Rule" id="MF_00083"/>
    </source>
</evidence>
<feature type="site" description="Discriminates between blocked and unblocked aminoacyl-tRNA" evidence="7">
    <location>
        <position position="11"/>
    </location>
</feature>
<comment type="function">
    <text evidence="7">Catalyzes the release of premature peptidyl moieties from peptidyl-tRNA molecules trapped in stalled 50S ribosomal subunits, and thus maintains levels of free tRNAs and 50S ribosomes.</text>
</comment>
<dbReference type="PROSITE" id="PS01196">
    <property type="entry name" value="PEPT_TRNA_HYDROL_2"/>
    <property type="match status" value="1"/>
</dbReference>
<keyword evidence="2 7" id="KW-0820">tRNA-binding</keyword>
<dbReference type="GO" id="GO:0004045">
    <property type="term" value="F:peptidyl-tRNA hydrolase activity"/>
    <property type="evidence" value="ECO:0007669"/>
    <property type="project" value="UniProtKB-EC"/>
</dbReference>
<evidence type="ECO:0000256" key="2">
    <source>
        <dbReference type="ARBA" id="ARBA00022555"/>
    </source>
</evidence>
<dbReference type="PANTHER" id="PTHR17224:SF1">
    <property type="entry name" value="PEPTIDYL-TRNA HYDROLASE"/>
    <property type="match status" value="1"/>
</dbReference>
<comment type="similarity">
    <text evidence="5 7 9">Belongs to the PTH family.</text>
</comment>
<comment type="function">
    <text evidence="7">Hydrolyzes ribosome-free peptidyl-tRNAs (with 1 or more amino acids incorporated), which drop off the ribosome during protein synthesis, or as a result of ribosome stalling.</text>
</comment>
<feature type="binding site" evidence="7">
    <location>
        <position position="115"/>
    </location>
    <ligand>
        <name>tRNA</name>
        <dbReference type="ChEBI" id="CHEBI:17843"/>
    </ligand>
</feature>
<comment type="caution">
    <text evidence="10">The sequence shown here is derived from an EMBL/GenBank/DDBJ whole genome shotgun (WGS) entry which is preliminary data.</text>
</comment>
<dbReference type="SUPFAM" id="SSF53178">
    <property type="entry name" value="Peptidyl-tRNA hydrolase-like"/>
    <property type="match status" value="1"/>
</dbReference>
<organism evidence="10 11">
    <name type="scientific">Spiribacter roseus</name>
    <dbReference type="NCBI Taxonomy" id="1855875"/>
    <lineage>
        <taxon>Bacteria</taxon>
        <taxon>Pseudomonadati</taxon>
        <taxon>Pseudomonadota</taxon>
        <taxon>Gammaproteobacteria</taxon>
        <taxon>Chromatiales</taxon>
        <taxon>Ectothiorhodospiraceae</taxon>
        <taxon>Spiribacter</taxon>
    </lineage>
</organism>
<reference evidence="10 11" key="1">
    <citation type="submission" date="2024-02" db="EMBL/GenBank/DDBJ databases">
        <title>New especies of Spiribacter isolated from saline water.</title>
        <authorList>
            <person name="Leon M.J."/>
            <person name="De La Haba R."/>
            <person name="Sanchez-Porro C."/>
            <person name="Ventosa A."/>
        </authorList>
    </citation>
    <scope>NUCLEOTIDE SEQUENCE [LARGE SCALE GENOMIC DNA]</scope>
    <source>
        <strain evidence="11">ag22IC6-196</strain>
    </source>
</reference>
<evidence type="ECO:0000256" key="8">
    <source>
        <dbReference type="RuleBase" id="RU000673"/>
    </source>
</evidence>
<proteinExistence type="inferred from homology"/>
<dbReference type="InterPro" id="IPR001328">
    <property type="entry name" value="Pept_tRNA_hydro"/>
</dbReference>
<evidence type="ECO:0000256" key="5">
    <source>
        <dbReference type="ARBA" id="ARBA00038063"/>
    </source>
</evidence>
<feature type="binding site" evidence="7">
    <location>
        <position position="16"/>
    </location>
    <ligand>
        <name>tRNA</name>
        <dbReference type="ChEBI" id="CHEBI:17843"/>
    </ligand>
</feature>
<protein>
    <recommendedName>
        <fullName evidence="6 7">Peptidyl-tRNA hydrolase</fullName>
        <shortName evidence="7">Pth</shortName>
        <ecNumber evidence="1 7">3.1.1.29</ecNumber>
    </recommendedName>
</protein>
<evidence type="ECO:0000313" key="10">
    <source>
        <dbReference type="EMBL" id="MEX0372031.1"/>
    </source>
</evidence>
<dbReference type="EMBL" id="JBAKFG010000001">
    <property type="protein sequence ID" value="MEX0372031.1"/>
    <property type="molecule type" value="Genomic_DNA"/>
</dbReference>